<dbReference type="InterPro" id="IPR027413">
    <property type="entry name" value="GROEL-like_equatorial_sf"/>
</dbReference>
<dbReference type="AlphaFoldDB" id="A0A1D2MU65"/>
<dbReference type="SUPFAM" id="SSF48592">
    <property type="entry name" value="GroEL equatorial domain-like"/>
    <property type="match status" value="1"/>
</dbReference>
<dbReference type="STRING" id="48709.A0A1D2MU65"/>
<organism evidence="1 2">
    <name type="scientific">Orchesella cincta</name>
    <name type="common">Springtail</name>
    <name type="synonym">Podura cincta</name>
    <dbReference type="NCBI Taxonomy" id="48709"/>
    <lineage>
        <taxon>Eukaryota</taxon>
        <taxon>Metazoa</taxon>
        <taxon>Ecdysozoa</taxon>
        <taxon>Arthropoda</taxon>
        <taxon>Hexapoda</taxon>
        <taxon>Collembola</taxon>
        <taxon>Entomobryomorpha</taxon>
        <taxon>Entomobryoidea</taxon>
        <taxon>Orchesellidae</taxon>
        <taxon>Orchesellinae</taxon>
        <taxon>Orchesella</taxon>
    </lineage>
</organism>
<keyword evidence="2" id="KW-1185">Reference proteome</keyword>
<dbReference type="Gene3D" id="1.10.560.10">
    <property type="entry name" value="GroEL-like equatorial domain"/>
    <property type="match status" value="1"/>
</dbReference>
<reference evidence="1 2" key="1">
    <citation type="journal article" date="2016" name="Genome Biol. Evol.">
        <title>Gene Family Evolution Reflects Adaptation to Soil Environmental Stressors in the Genome of the Collembolan Orchesella cincta.</title>
        <authorList>
            <person name="Faddeeva-Vakhrusheva A."/>
            <person name="Derks M.F."/>
            <person name="Anvar S.Y."/>
            <person name="Agamennone V."/>
            <person name="Suring W."/>
            <person name="Smit S."/>
            <person name="van Straalen N.M."/>
            <person name="Roelofs D."/>
        </authorList>
    </citation>
    <scope>NUCLEOTIDE SEQUENCE [LARGE SCALE GENOMIC DNA]</scope>
    <source>
        <tissue evidence="1">Mixed pool</tissue>
    </source>
</reference>
<accession>A0A1D2MU65</accession>
<name>A0A1D2MU65_ORCCI</name>
<evidence type="ECO:0000313" key="2">
    <source>
        <dbReference type="Proteomes" id="UP000094527"/>
    </source>
</evidence>
<protein>
    <submittedName>
        <fullName evidence="1">T-complex protein 1 subunit zeta</fullName>
    </submittedName>
</protein>
<dbReference type="EMBL" id="LJIJ01000547">
    <property type="protein sequence ID" value="ODM96354.1"/>
    <property type="molecule type" value="Genomic_DNA"/>
</dbReference>
<evidence type="ECO:0000313" key="1">
    <source>
        <dbReference type="EMBL" id="ODM96354.1"/>
    </source>
</evidence>
<sequence length="106" mass="11644">MNDAIRDGLRALINAILDGAFELKVNNRSVIEVRLLTKAILCIPKLLVTNSGHDAQLIVNRALYSDKNDGAEDLITGLDLENGGLFNPPRRGSMMSTAKRQLIDAW</sequence>
<gene>
    <name evidence="1" type="ORF">Ocin01_10332</name>
</gene>
<dbReference type="Proteomes" id="UP000094527">
    <property type="component" value="Unassembled WGS sequence"/>
</dbReference>
<comment type="caution">
    <text evidence="1">The sequence shown here is derived from an EMBL/GenBank/DDBJ whole genome shotgun (WGS) entry which is preliminary data.</text>
</comment>
<dbReference type="OrthoDB" id="10052040at2759"/>
<proteinExistence type="predicted"/>